<dbReference type="InterPro" id="IPR001791">
    <property type="entry name" value="Laminin_G"/>
</dbReference>
<organism evidence="3 4">
    <name type="scientific">Sinocyclocheilus grahami</name>
    <name type="common">Dianchi golden-line fish</name>
    <name type="synonym">Barbus grahami</name>
    <dbReference type="NCBI Taxonomy" id="75366"/>
    <lineage>
        <taxon>Eukaryota</taxon>
        <taxon>Metazoa</taxon>
        <taxon>Chordata</taxon>
        <taxon>Craniata</taxon>
        <taxon>Vertebrata</taxon>
        <taxon>Euteleostomi</taxon>
        <taxon>Actinopterygii</taxon>
        <taxon>Neopterygii</taxon>
        <taxon>Teleostei</taxon>
        <taxon>Ostariophysi</taxon>
        <taxon>Cypriniformes</taxon>
        <taxon>Cyprinidae</taxon>
        <taxon>Cyprininae</taxon>
        <taxon>Sinocyclocheilus</taxon>
    </lineage>
</organism>
<dbReference type="AlphaFoldDB" id="A0A672NDE8"/>
<dbReference type="Ensembl" id="ENSSGRT00000051946.1">
    <property type="protein sequence ID" value="ENSSGRP00000048607.1"/>
    <property type="gene ID" value="ENSSGRG00000025877.1"/>
</dbReference>
<dbReference type="InterPro" id="IPR013320">
    <property type="entry name" value="ConA-like_dom_sf"/>
</dbReference>
<comment type="caution">
    <text evidence="1">Lacks conserved residue(s) required for the propagation of feature annotation.</text>
</comment>
<name>A0A672NDE8_SINGR</name>
<dbReference type="Pfam" id="PF00054">
    <property type="entry name" value="Laminin_G_1"/>
    <property type="match status" value="1"/>
</dbReference>
<dbReference type="Proteomes" id="UP000472262">
    <property type="component" value="Unassembled WGS sequence"/>
</dbReference>
<accession>A0A672NDE8</accession>
<dbReference type="SUPFAM" id="SSF49899">
    <property type="entry name" value="Concanavalin A-like lectins/glucanases"/>
    <property type="match status" value="1"/>
</dbReference>
<sequence length="105" mass="11871">LTFDYRDIYNVINYCTSIIHIEDYDFKISLRTYDPEGVIFFAGGHLNSSWIVLVMHHGKLELQLKYGAVSRVTSSGPQVNDGQWHKHCGSPLFYASDSLGESSVN</sequence>
<evidence type="ECO:0000256" key="1">
    <source>
        <dbReference type="PROSITE-ProRule" id="PRU00122"/>
    </source>
</evidence>
<evidence type="ECO:0000313" key="4">
    <source>
        <dbReference type="Proteomes" id="UP000472262"/>
    </source>
</evidence>
<reference evidence="3" key="2">
    <citation type="submission" date="2025-09" db="UniProtKB">
        <authorList>
            <consortium name="Ensembl"/>
        </authorList>
    </citation>
    <scope>IDENTIFICATION</scope>
</reference>
<protein>
    <recommendedName>
        <fullName evidence="2">Laminin G domain-containing protein</fullName>
    </recommendedName>
</protein>
<evidence type="ECO:0000259" key="2">
    <source>
        <dbReference type="PROSITE" id="PS50025"/>
    </source>
</evidence>
<evidence type="ECO:0000313" key="3">
    <source>
        <dbReference type="Ensembl" id="ENSSGRP00000048607.1"/>
    </source>
</evidence>
<proteinExistence type="predicted"/>
<reference evidence="3" key="1">
    <citation type="submission" date="2025-08" db="UniProtKB">
        <authorList>
            <consortium name="Ensembl"/>
        </authorList>
    </citation>
    <scope>IDENTIFICATION</scope>
</reference>
<feature type="domain" description="Laminin G" evidence="2">
    <location>
        <begin position="1"/>
        <end position="105"/>
    </location>
</feature>
<keyword evidence="4" id="KW-1185">Reference proteome</keyword>
<dbReference type="PROSITE" id="PS50025">
    <property type="entry name" value="LAM_G_DOMAIN"/>
    <property type="match status" value="1"/>
</dbReference>
<dbReference type="Gene3D" id="2.60.120.200">
    <property type="match status" value="1"/>
</dbReference>
<dbReference type="OMA" id="VINYCTS"/>
<dbReference type="InParanoid" id="A0A672NDE8"/>
<dbReference type="CDD" id="cd00110">
    <property type="entry name" value="LamG"/>
    <property type="match status" value="1"/>
</dbReference>